<keyword evidence="3" id="KW-1185">Reference proteome</keyword>
<feature type="region of interest" description="Disordered" evidence="1">
    <location>
        <begin position="1"/>
        <end position="28"/>
    </location>
</feature>
<evidence type="ECO:0000256" key="1">
    <source>
        <dbReference type="SAM" id="MobiDB-lite"/>
    </source>
</evidence>
<evidence type="ECO:0000313" key="2">
    <source>
        <dbReference type="EMBL" id="PPS21625.1"/>
    </source>
</evidence>
<evidence type="ECO:0008006" key="4">
    <source>
        <dbReference type="Google" id="ProtNLM"/>
    </source>
</evidence>
<dbReference type="EMBL" id="JJMJ01000153">
    <property type="protein sequence ID" value="PPS21625.1"/>
    <property type="molecule type" value="Genomic_DNA"/>
</dbReference>
<dbReference type="Proteomes" id="UP000238924">
    <property type="component" value="Unassembled WGS sequence"/>
</dbReference>
<proteinExistence type="predicted"/>
<name>A0ABX5B2X5_9SPIR</name>
<dbReference type="RefSeq" id="WP_104618761.1">
    <property type="nucleotide sequence ID" value="NZ_JJMJ01000153.1"/>
</dbReference>
<protein>
    <recommendedName>
        <fullName evidence="4">Lipoprotein</fullName>
    </recommendedName>
</protein>
<accession>A0ABX5B2X5</accession>
<gene>
    <name evidence="2" type="ORF">DJ52_09880</name>
</gene>
<organism evidence="2 3">
    <name type="scientific">Brachyspira murdochii</name>
    <dbReference type="NCBI Taxonomy" id="84378"/>
    <lineage>
        <taxon>Bacteria</taxon>
        <taxon>Pseudomonadati</taxon>
        <taxon>Spirochaetota</taxon>
        <taxon>Spirochaetia</taxon>
        <taxon>Brachyspirales</taxon>
        <taxon>Brachyspiraceae</taxon>
        <taxon>Brachyspira</taxon>
    </lineage>
</organism>
<sequence>MISACSNNSTGPNGSGNNNSGNNNSGNNNSGLVGTTWIADGSKGEINGVKWGALHFFDSSTVGVGWCTGSNSAINYAKNKDSKNHADGTYDGNKITSPKGWANAPYQLEGDKLTIKSGDYFYGDSIFHKVN</sequence>
<reference evidence="2 3" key="1">
    <citation type="submission" date="2014-04" db="EMBL/GenBank/DDBJ databases">
        <title>Whole genome sequence of 'Brachyspira hampsonii' D13-03603F2.</title>
        <authorList>
            <person name="Patterson A.H."/>
            <person name="Chaban B."/>
            <person name="Fernando C."/>
            <person name="Harding J.C."/>
            <person name="Hill J.E."/>
        </authorList>
    </citation>
    <scope>NUCLEOTIDE SEQUENCE [LARGE SCALE GENOMIC DNA]</scope>
    <source>
        <strain evidence="2 3">D13-03603F2</strain>
    </source>
</reference>
<evidence type="ECO:0000313" key="3">
    <source>
        <dbReference type="Proteomes" id="UP000238924"/>
    </source>
</evidence>
<comment type="caution">
    <text evidence="2">The sequence shown here is derived from an EMBL/GenBank/DDBJ whole genome shotgun (WGS) entry which is preliminary data.</text>
</comment>